<dbReference type="PANTHER" id="PTHR31750:SF4">
    <property type="entry name" value="LP06106P"/>
    <property type="match status" value="1"/>
</dbReference>
<sequence>MKFNPEKLHIEFRNGITPIGPILGRRYTLTHSDVTAELFLTVGLTFAYDKINMMRDEVLGEWLISCNQCTLNAFCHVGGEMGKESARNRDMIFKRELRLALESIRYGDNSLFKTHPYLDESPIWINFNSVYSEYDRAECWGIFRDYTLGN</sequence>
<feature type="domain" description="Staygreen protein" evidence="2">
    <location>
        <begin position="2"/>
        <end position="146"/>
    </location>
</feature>
<evidence type="ECO:0000313" key="3">
    <source>
        <dbReference type="EMBL" id="AFM40434.1"/>
    </source>
</evidence>
<dbReference type="eggNOG" id="ENOG50320U5">
    <property type="taxonomic scope" value="Bacteria"/>
</dbReference>
<gene>
    <name evidence="3" type="ordered locus">Desaci_1415</name>
</gene>
<dbReference type="Proteomes" id="UP000002892">
    <property type="component" value="Chromosome"/>
</dbReference>
<dbReference type="KEGG" id="dai:Desaci_1415"/>
<reference evidence="3 4" key="1">
    <citation type="journal article" date="2012" name="J. Bacteriol.">
        <title>Complete genome sequences of Desulfosporosinus orientis DSM765T, Desulfosporosinus youngiae DSM17734T, Desulfosporosinus meridiei DSM13257T, and Desulfosporosinus acidiphilus DSM22704T.</title>
        <authorList>
            <person name="Pester M."/>
            <person name="Brambilla E."/>
            <person name="Alazard D."/>
            <person name="Rattei T."/>
            <person name="Weinmaier T."/>
            <person name="Han J."/>
            <person name="Lucas S."/>
            <person name="Lapidus A."/>
            <person name="Cheng J.F."/>
            <person name="Goodwin L."/>
            <person name="Pitluck S."/>
            <person name="Peters L."/>
            <person name="Ovchinnikova G."/>
            <person name="Teshima H."/>
            <person name="Detter J.C."/>
            <person name="Han C.S."/>
            <person name="Tapia R."/>
            <person name="Land M.L."/>
            <person name="Hauser L."/>
            <person name="Kyrpides N.C."/>
            <person name="Ivanova N.N."/>
            <person name="Pagani I."/>
            <person name="Huntmann M."/>
            <person name="Wei C.L."/>
            <person name="Davenport K.W."/>
            <person name="Daligault H."/>
            <person name="Chain P.S."/>
            <person name="Chen A."/>
            <person name="Mavromatis K."/>
            <person name="Markowitz V."/>
            <person name="Szeto E."/>
            <person name="Mikhailova N."/>
            <person name="Pati A."/>
            <person name="Wagner M."/>
            <person name="Woyke T."/>
            <person name="Ollivier B."/>
            <person name="Klenk H.P."/>
            <person name="Spring S."/>
            <person name="Loy A."/>
        </authorList>
    </citation>
    <scope>NUCLEOTIDE SEQUENCE [LARGE SCALE GENOMIC DNA]</scope>
    <source>
        <strain evidence="4">DSM 22704 / JCM 16185 / SJ4</strain>
    </source>
</reference>
<evidence type="ECO:0000259" key="2">
    <source>
        <dbReference type="Pfam" id="PF12638"/>
    </source>
</evidence>
<dbReference type="EMBL" id="CP003639">
    <property type="protein sequence ID" value="AFM40434.1"/>
    <property type="molecule type" value="Genomic_DNA"/>
</dbReference>
<proteinExistence type="predicted"/>
<dbReference type="InterPro" id="IPR024438">
    <property type="entry name" value="Staygreen"/>
</dbReference>
<dbReference type="RefSeq" id="WP_014826441.1">
    <property type="nucleotide sequence ID" value="NC_018068.1"/>
</dbReference>
<keyword evidence="1" id="KW-0809">Transit peptide</keyword>
<name>I4D3R0_DESAJ</name>
<evidence type="ECO:0000313" key="4">
    <source>
        <dbReference type="Proteomes" id="UP000002892"/>
    </source>
</evidence>
<keyword evidence="4" id="KW-1185">Reference proteome</keyword>
<protein>
    <recommendedName>
        <fullName evidence="2">Staygreen protein domain-containing protein</fullName>
    </recommendedName>
</protein>
<evidence type="ECO:0000256" key="1">
    <source>
        <dbReference type="ARBA" id="ARBA00022946"/>
    </source>
</evidence>
<dbReference type="Pfam" id="PF12638">
    <property type="entry name" value="Staygreen"/>
    <property type="match status" value="1"/>
</dbReference>
<dbReference type="PANTHER" id="PTHR31750">
    <property type="entry name" value="PROTEIN STAY-GREEN 1, CHLOROPLASTIC-RELATED"/>
    <property type="match status" value="1"/>
</dbReference>
<dbReference type="AlphaFoldDB" id="I4D3R0"/>
<dbReference type="OrthoDB" id="1684395at2"/>
<accession>I4D3R0</accession>
<organism evidence="3 4">
    <name type="scientific">Desulfosporosinus acidiphilus (strain DSM 22704 / JCM 16185 / SJ4)</name>
    <dbReference type="NCBI Taxonomy" id="646529"/>
    <lineage>
        <taxon>Bacteria</taxon>
        <taxon>Bacillati</taxon>
        <taxon>Bacillota</taxon>
        <taxon>Clostridia</taxon>
        <taxon>Eubacteriales</taxon>
        <taxon>Desulfitobacteriaceae</taxon>
        <taxon>Desulfosporosinus</taxon>
    </lineage>
</organism>
<dbReference type="HOGENOM" id="CLU_073517_2_0_9"/>